<dbReference type="Pfam" id="PF13579">
    <property type="entry name" value="Glyco_trans_4_4"/>
    <property type="match status" value="1"/>
</dbReference>
<dbReference type="AlphaFoldDB" id="A0A838BE62"/>
<sequence length="394" mass="42353">MRILQFTVDCPFPPVSGAEIRNAANARALASMGEVLTVSLTGAPAPSPPPNIRHRIIEAARGRASWYRRSPHPTMHIIPDDELAEADALWGQFDPDLVVIEEIVLAQLLTLASKHRARTVLDLHNIDSQTVADRIAGLTLWQQLRGWRQNRRKKTGARDADRHAAAMADQVWVCSRADGALLSALGPVNDIKLIANPIPDESVLSLPIGAERYRDLRLCFIGHLGYFPNIDAVKQIGRGMVPRLAASGRPWSITVAGKTPRDVVRGLCAKHGLQLIENPPHLPELLGHAGYAPIPLRFGGGTRIKVLEAMAAGLVVAATEKAVEGLGLQAGRHFLSSDDAGELASKIIDLSATPQAAVEMAELGRAFVRDSHSLAAIETAIKQAVAAIPLPRTG</sequence>
<dbReference type="Gene3D" id="3.40.50.2000">
    <property type="entry name" value="Glycogen Phosphorylase B"/>
    <property type="match status" value="2"/>
</dbReference>
<gene>
    <name evidence="2" type="ORF">H0241_29605</name>
</gene>
<dbReference type="SUPFAM" id="SSF53756">
    <property type="entry name" value="UDP-Glycosyltransferase/glycogen phosphorylase"/>
    <property type="match status" value="1"/>
</dbReference>
<dbReference type="GO" id="GO:0016757">
    <property type="term" value="F:glycosyltransferase activity"/>
    <property type="evidence" value="ECO:0007669"/>
    <property type="project" value="UniProtKB-ARBA"/>
</dbReference>
<evidence type="ECO:0000313" key="3">
    <source>
        <dbReference type="Proteomes" id="UP000558284"/>
    </source>
</evidence>
<name>A0A838BE62_9HYPH</name>
<accession>A0A838BE62</accession>
<dbReference type="Pfam" id="PF13692">
    <property type="entry name" value="Glyco_trans_1_4"/>
    <property type="match status" value="1"/>
</dbReference>
<feature type="domain" description="Glycosyltransferase subfamily 4-like N-terminal" evidence="1">
    <location>
        <begin position="17"/>
        <end position="196"/>
    </location>
</feature>
<dbReference type="Proteomes" id="UP000558284">
    <property type="component" value="Unassembled WGS sequence"/>
</dbReference>
<evidence type="ECO:0000259" key="1">
    <source>
        <dbReference type="Pfam" id="PF13579"/>
    </source>
</evidence>
<keyword evidence="3" id="KW-1185">Reference proteome</keyword>
<keyword evidence="2" id="KW-0808">Transferase</keyword>
<dbReference type="InterPro" id="IPR028098">
    <property type="entry name" value="Glyco_trans_4-like_N"/>
</dbReference>
<evidence type="ECO:0000313" key="2">
    <source>
        <dbReference type="EMBL" id="MBA1144367.1"/>
    </source>
</evidence>
<reference evidence="2 3" key="1">
    <citation type="submission" date="2020-07" db="EMBL/GenBank/DDBJ databases">
        <title>Definition of the novel symbiovar canariense within Mesorhizobium novociceri, a new species of genus Mesorhizobium nodulating Cicer canariense in the Caldera de Taburiente National Park (La Palma, Canary Islands).</title>
        <authorList>
            <person name="Leon-Barrios M."/>
            <person name="Perez-Yepez J."/>
            <person name="Flores-Felix J.D."/>
            <person name="Ramirez-Baena M.H."/>
            <person name="Pulido-Suarez L."/>
            <person name="Igual J.M."/>
            <person name="Velazquez E."/>
            <person name="Peix A."/>
        </authorList>
    </citation>
    <scope>NUCLEOTIDE SEQUENCE [LARGE SCALE GENOMIC DNA]</scope>
    <source>
        <strain evidence="2 3">CCANP35</strain>
    </source>
</reference>
<organism evidence="2 3">
    <name type="scientific">Mesorhizobium neociceri</name>
    <dbReference type="NCBI Taxonomy" id="1307853"/>
    <lineage>
        <taxon>Bacteria</taxon>
        <taxon>Pseudomonadati</taxon>
        <taxon>Pseudomonadota</taxon>
        <taxon>Alphaproteobacteria</taxon>
        <taxon>Hyphomicrobiales</taxon>
        <taxon>Phyllobacteriaceae</taxon>
        <taxon>Mesorhizobium</taxon>
    </lineage>
</organism>
<protein>
    <submittedName>
        <fullName evidence="2">Glycosyltransferase</fullName>
    </submittedName>
</protein>
<comment type="caution">
    <text evidence="2">The sequence shown here is derived from an EMBL/GenBank/DDBJ whole genome shotgun (WGS) entry which is preliminary data.</text>
</comment>
<proteinExistence type="predicted"/>
<dbReference type="RefSeq" id="WP_181061312.1">
    <property type="nucleotide sequence ID" value="NZ_JACDTY010000022.1"/>
</dbReference>
<dbReference type="EMBL" id="JACDTY010000022">
    <property type="protein sequence ID" value="MBA1144367.1"/>
    <property type="molecule type" value="Genomic_DNA"/>
</dbReference>